<dbReference type="AlphaFoldDB" id="A0AAI9HZL3"/>
<protein>
    <submittedName>
        <fullName evidence="1">Uncharacterized protein</fullName>
    </submittedName>
</protein>
<name>A0AAI9HZL3_PROST</name>
<organism evidence="1">
    <name type="scientific">Providencia stuartii</name>
    <dbReference type="NCBI Taxonomy" id="588"/>
    <lineage>
        <taxon>Bacteria</taxon>
        <taxon>Pseudomonadati</taxon>
        <taxon>Pseudomonadota</taxon>
        <taxon>Gammaproteobacteria</taxon>
        <taxon>Enterobacterales</taxon>
        <taxon>Morganellaceae</taxon>
        <taxon>Providencia</taxon>
    </lineage>
</organism>
<gene>
    <name evidence="1" type="ORF">JRA39_001687</name>
</gene>
<comment type="caution">
    <text evidence="1">The sequence shown here is derived from an EMBL/GenBank/DDBJ whole genome shotgun (WGS) entry which is preliminary data.</text>
</comment>
<dbReference type="EMBL" id="AAZDVE040000010">
    <property type="protein sequence ID" value="EMP9432648.1"/>
    <property type="molecule type" value="Genomic_DNA"/>
</dbReference>
<accession>A0AAI9HZL3</accession>
<dbReference type="RefSeq" id="WP_154623984.1">
    <property type="nucleotide sequence ID" value="NZ_CP119540.1"/>
</dbReference>
<proteinExistence type="predicted"/>
<evidence type="ECO:0000313" key="1">
    <source>
        <dbReference type="EMBL" id="EMP9432648.1"/>
    </source>
</evidence>
<sequence length="73" mass="8240">MLFDQFEALDAMAPVEIVDPLPNYHIKFISPADRHKTSSKGIVIATIAISNPEFKQNCSFKDKTPEKTNETFL</sequence>
<reference evidence="1" key="1">
    <citation type="submission" date="2024-02" db="EMBL/GenBank/DDBJ databases">
        <authorList>
            <consortium name="Clinical and Environmental Microbiology Branch: Whole genome sequencing antimicrobial resistance pathogens in the healthcare setting"/>
        </authorList>
    </citation>
    <scope>NUCLEOTIDE SEQUENCE</scope>
    <source>
        <strain evidence="1">2020GO-00142</strain>
    </source>
</reference>